<keyword evidence="3" id="KW-1185">Reference proteome</keyword>
<reference evidence="2 3" key="1">
    <citation type="submission" date="2020-08" db="EMBL/GenBank/DDBJ databases">
        <title>Genomic Encyclopedia of Type Strains, Phase IV (KMG-IV): sequencing the most valuable type-strain genomes for metagenomic binning, comparative biology and taxonomic classification.</title>
        <authorList>
            <person name="Goeker M."/>
        </authorList>
    </citation>
    <scope>NUCLEOTIDE SEQUENCE [LARGE SCALE GENOMIC DNA]</scope>
    <source>
        <strain evidence="2 3">DSM 103462</strain>
    </source>
</reference>
<dbReference type="Gene3D" id="2.60.40.10">
    <property type="entry name" value="Immunoglobulins"/>
    <property type="match status" value="1"/>
</dbReference>
<comment type="caution">
    <text evidence="2">The sequence shown here is derived from an EMBL/GenBank/DDBJ whole genome shotgun (WGS) entry which is preliminary data.</text>
</comment>
<sequence>MKNRKHSTLKAAAVLFLFFALSLFSSCKVTIDGDTEYTVYGTVQGKYDDRTQPIPGIVVEIIENGGSYKSLTYTDSHGWFEFRDVKEGDYTLRFTDTDGAENGSFKQWKERLPLARRDYNFGMITLESAN</sequence>
<dbReference type="Proteomes" id="UP000518887">
    <property type="component" value="Unassembled WGS sequence"/>
</dbReference>
<dbReference type="RefSeq" id="WP_184660634.1">
    <property type="nucleotide sequence ID" value="NZ_CP031518.1"/>
</dbReference>
<dbReference type="EMBL" id="JACHFQ010000007">
    <property type="protein sequence ID" value="MBB5226922.1"/>
    <property type="molecule type" value="Genomic_DNA"/>
</dbReference>
<evidence type="ECO:0000256" key="1">
    <source>
        <dbReference type="SAM" id="SignalP"/>
    </source>
</evidence>
<dbReference type="AlphaFoldDB" id="A0A7W8LMX2"/>
<feature type="signal peptide" evidence="1">
    <location>
        <begin position="1"/>
        <end position="25"/>
    </location>
</feature>
<gene>
    <name evidence="2" type="ORF">HNP76_002310</name>
</gene>
<evidence type="ECO:0000313" key="2">
    <source>
        <dbReference type="EMBL" id="MBB5226922.1"/>
    </source>
</evidence>
<evidence type="ECO:0000313" key="3">
    <source>
        <dbReference type="Proteomes" id="UP000518887"/>
    </source>
</evidence>
<accession>A0A7W8LMX2</accession>
<keyword evidence="1" id="KW-0732">Signal</keyword>
<keyword evidence="2" id="KW-0449">Lipoprotein</keyword>
<proteinExistence type="predicted"/>
<dbReference type="PROSITE" id="PS51257">
    <property type="entry name" value="PROKAR_LIPOPROTEIN"/>
    <property type="match status" value="1"/>
</dbReference>
<dbReference type="Pfam" id="PF13620">
    <property type="entry name" value="CarboxypepD_reg"/>
    <property type="match status" value="1"/>
</dbReference>
<name>A0A7W8LMX2_9SPIR</name>
<dbReference type="InterPro" id="IPR013783">
    <property type="entry name" value="Ig-like_fold"/>
</dbReference>
<dbReference type="SUPFAM" id="SSF49478">
    <property type="entry name" value="Cna protein B-type domain"/>
    <property type="match status" value="1"/>
</dbReference>
<organism evidence="2 3">
    <name type="scientific">Treponema ruminis</name>
    <dbReference type="NCBI Taxonomy" id="744515"/>
    <lineage>
        <taxon>Bacteria</taxon>
        <taxon>Pseudomonadati</taxon>
        <taxon>Spirochaetota</taxon>
        <taxon>Spirochaetia</taxon>
        <taxon>Spirochaetales</taxon>
        <taxon>Treponemataceae</taxon>
        <taxon>Treponema</taxon>
    </lineage>
</organism>
<feature type="chain" id="PRO_5031055907" evidence="1">
    <location>
        <begin position="26"/>
        <end position="130"/>
    </location>
</feature>
<protein>
    <submittedName>
        <fullName evidence="2">Putative lipoprotein (RSAM/lipoprotein system)</fullName>
    </submittedName>
</protein>